<feature type="domain" description="Shikimate dehydrogenase substrate binding N-terminal" evidence="10">
    <location>
        <begin position="6"/>
        <end position="88"/>
    </location>
</feature>
<keyword evidence="6 8" id="KW-0057">Aromatic amino acid biosynthesis</keyword>
<evidence type="ECO:0000313" key="13">
    <source>
        <dbReference type="Proteomes" id="UP000076567"/>
    </source>
</evidence>
<dbReference type="GO" id="GO:0008652">
    <property type="term" value="P:amino acid biosynthetic process"/>
    <property type="evidence" value="ECO:0007669"/>
    <property type="project" value="UniProtKB-KW"/>
</dbReference>
<dbReference type="InterPro" id="IPR011342">
    <property type="entry name" value="Shikimate_DH"/>
</dbReference>
<dbReference type="HAMAP" id="MF_00222">
    <property type="entry name" value="Shikimate_DH_AroE"/>
    <property type="match status" value="1"/>
</dbReference>
<gene>
    <name evidence="8" type="primary">aroE</name>
    <name evidence="12" type="ORF">AWM68_16390</name>
</gene>
<keyword evidence="4 8" id="KW-0521">NADP</keyword>
<dbReference type="NCBIfam" id="TIGR00507">
    <property type="entry name" value="aroE"/>
    <property type="match status" value="1"/>
</dbReference>
<feature type="domain" description="Quinate/shikimate 5-dehydrogenase/glutamyl-tRNA reductase" evidence="9">
    <location>
        <begin position="110"/>
        <end position="193"/>
    </location>
</feature>
<feature type="binding site" evidence="8">
    <location>
        <begin position="14"/>
        <end position="16"/>
    </location>
    <ligand>
        <name>shikimate</name>
        <dbReference type="ChEBI" id="CHEBI:36208"/>
    </ligand>
</feature>
<name>A0A165P0L1_9BACL</name>
<dbReference type="GO" id="GO:0009423">
    <property type="term" value="P:chorismate biosynthetic process"/>
    <property type="evidence" value="ECO:0007669"/>
    <property type="project" value="UniProtKB-UniRule"/>
</dbReference>
<dbReference type="InterPro" id="IPR046346">
    <property type="entry name" value="Aminoacid_DH-like_N_sf"/>
</dbReference>
<evidence type="ECO:0000259" key="10">
    <source>
        <dbReference type="Pfam" id="PF08501"/>
    </source>
</evidence>
<dbReference type="GO" id="GO:0050661">
    <property type="term" value="F:NADP binding"/>
    <property type="evidence" value="ECO:0007669"/>
    <property type="project" value="InterPro"/>
</dbReference>
<comment type="caution">
    <text evidence="8">Lacks conserved residue(s) required for the propagation of feature annotation.</text>
</comment>
<dbReference type="UniPathway" id="UPA00053">
    <property type="reaction ID" value="UER00087"/>
</dbReference>
<keyword evidence="5 8" id="KW-0560">Oxidoreductase</keyword>
<organism evidence="12 13">
    <name type="scientific">Fictibacillus phosphorivorans</name>
    <dbReference type="NCBI Taxonomy" id="1221500"/>
    <lineage>
        <taxon>Bacteria</taxon>
        <taxon>Bacillati</taxon>
        <taxon>Bacillota</taxon>
        <taxon>Bacilli</taxon>
        <taxon>Bacillales</taxon>
        <taxon>Fictibacillaceae</taxon>
        <taxon>Fictibacillus</taxon>
    </lineage>
</organism>
<comment type="catalytic activity">
    <reaction evidence="7 8">
        <text>shikimate + NADP(+) = 3-dehydroshikimate + NADPH + H(+)</text>
        <dbReference type="Rhea" id="RHEA:17737"/>
        <dbReference type="ChEBI" id="CHEBI:15378"/>
        <dbReference type="ChEBI" id="CHEBI:16630"/>
        <dbReference type="ChEBI" id="CHEBI:36208"/>
        <dbReference type="ChEBI" id="CHEBI:57783"/>
        <dbReference type="ChEBI" id="CHEBI:58349"/>
        <dbReference type="EC" id="1.1.1.25"/>
    </reaction>
</comment>
<evidence type="ECO:0000256" key="5">
    <source>
        <dbReference type="ARBA" id="ARBA00023002"/>
    </source>
</evidence>
<comment type="function">
    <text evidence="8">Involved in the biosynthesis of the chorismate, which leads to the biosynthesis of aromatic amino acids. Catalyzes the reversible NADPH linked reduction of 3-dehydroshikimate (DHSA) to yield shikimate (SA).</text>
</comment>
<reference evidence="13" key="1">
    <citation type="submission" date="2016-01" db="EMBL/GenBank/DDBJ databases">
        <title>Draft genome of Chromobacterium sp. F49.</title>
        <authorList>
            <person name="Hong K.W."/>
        </authorList>
    </citation>
    <scope>NUCLEOTIDE SEQUENCE [LARGE SCALE GENOMIC DNA]</scope>
    <source>
        <strain evidence="13">P7IIIA</strain>
    </source>
</reference>
<feature type="binding site" evidence="8">
    <location>
        <position position="61"/>
    </location>
    <ligand>
        <name>shikimate</name>
        <dbReference type="ChEBI" id="CHEBI:36208"/>
    </ligand>
</feature>
<dbReference type="InterPro" id="IPR036291">
    <property type="entry name" value="NAD(P)-bd_dom_sf"/>
</dbReference>
<dbReference type="PANTHER" id="PTHR21089:SF1">
    <property type="entry name" value="BIFUNCTIONAL 3-DEHYDROQUINATE DEHYDRATASE_SHIKIMATE DEHYDROGENASE, CHLOROPLASTIC"/>
    <property type="match status" value="1"/>
</dbReference>
<keyword evidence="3 8" id="KW-0028">Amino-acid biosynthesis</keyword>
<dbReference type="Pfam" id="PF18317">
    <property type="entry name" value="SDH_C"/>
    <property type="match status" value="1"/>
</dbReference>
<dbReference type="GO" id="GO:0009073">
    <property type="term" value="P:aromatic amino acid family biosynthetic process"/>
    <property type="evidence" value="ECO:0007669"/>
    <property type="project" value="UniProtKB-KW"/>
</dbReference>
<protein>
    <recommendedName>
        <fullName evidence="2 8">Shikimate dehydrogenase (NADP(+))</fullName>
        <shortName evidence="8">SDH</shortName>
        <ecNumber evidence="2 8">1.1.1.25</ecNumber>
    </recommendedName>
</protein>
<evidence type="ECO:0000256" key="1">
    <source>
        <dbReference type="ARBA" id="ARBA00004871"/>
    </source>
</evidence>
<dbReference type="Pfam" id="PF01488">
    <property type="entry name" value="Shikimate_DH"/>
    <property type="match status" value="1"/>
</dbReference>
<evidence type="ECO:0000256" key="3">
    <source>
        <dbReference type="ARBA" id="ARBA00022605"/>
    </source>
</evidence>
<dbReference type="InterPro" id="IPR013708">
    <property type="entry name" value="Shikimate_DH-bd_N"/>
</dbReference>
<dbReference type="Proteomes" id="UP000076567">
    <property type="component" value="Unassembled WGS sequence"/>
</dbReference>
<evidence type="ECO:0000256" key="2">
    <source>
        <dbReference type="ARBA" id="ARBA00012962"/>
    </source>
</evidence>
<comment type="subunit">
    <text evidence="8">Homodimer.</text>
</comment>
<evidence type="ECO:0000313" key="12">
    <source>
        <dbReference type="EMBL" id="KZE68454.1"/>
    </source>
</evidence>
<comment type="similarity">
    <text evidence="8">Belongs to the shikimate dehydrogenase family.</text>
</comment>
<sequence length="275" mass="30593">MIKALVIGDPIEHSLSPVMHNEAFKQTGISGTYEKQRVKSEDLEVFIKTLKESNYAGCNVTIPHKVAILPFLDEIEEEARKIGAVNTVVNQGGKLIGYNTDGNGFLLSLKEKISRPLSDLNVLIIGAGGAARSICYALKNENPNQLSIANRSVDRLNSLINDLQDERIEGLTLQRAEENLNRFDVLINTTNAGMYPEVNSVPLKLTHLKEETVVCDIVYNPLVTKWLKEAKERGAITDNGVSMLVMQGAMAFEKWTGIFPDTNKMKQIVIEQLRR</sequence>
<evidence type="ECO:0000256" key="7">
    <source>
        <dbReference type="ARBA" id="ARBA00049442"/>
    </source>
</evidence>
<evidence type="ECO:0000259" key="11">
    <source>
        <dbReference type="Pfam" id="PF18317"/>
    </source>
</evidence>
<dbReference type="CDD" id="cd01065">
    <property type="entry name" value="NAD_bind_Shikimate_DH"/>
    <property type="match status" value="1"/>
</dbReference>
<dbReference type="OrthoDB" id="9792692at2"/>
<dbReference type="SUPFAM" id="SSF51735">
    <property type="entry name" value="NAD(P)-binding Rossmann-fold domains"/>
    <property type="match status" value="1"/>
</dbReference>
<accession>A0A165P0L1</accession>
<proteinExistence type="inferred from homology"/>
<evidence type="ECO:0000256" key="6">
    <source>
        <dbReference type="ARBA" id="ARBA00023141"/>
    </source>
</evidence>
<dbReference type="Gene3D" id="3.40.50.10860">
    <property type="entry name" value="Leucine Dehydrogenase, chain A, domain 1"/>
    <property type="match status" value="1"/>
</dbReference>
<dbReference type="SUPFAM" id="SSF53223">
    <property type="entry name" value="Aminoacid dehydrogenase-like, N-terminal domain"/>
    <property type="match status" value="1"/>
</dbReference>
<dbReference type="RefSeq" id="WP_066237728.1">
    <property type="nucleotide sequence ID" value="NZ_LRFC01000002.1"/>
</dbReference>
<evidence type="ECO:0000259" key="9">
    <source>
        <dbReference type="Pfam" id="PF01488"/>
    </source>
</evidence>
<feature type="binding site" evidence="8">
    <location>
        <position position="219"/>
    </location>
    <ligand>
        <name>shikimate</name>
        <dbReference type="ChEBI" id="CHEBI:36208"/>
    </ligand>
</feature>
<dbReference type="PANTHER" id="PTHR21089">
    <property type="entry name" value="SHIKIMATE DEHYDROGENASE"/>
    <property type="match status" value="1"/>
</dbReference>
<feature type="binding site" evidence="8">
    <location>
        <position position="217"/>
    </location>
    <ligand>
        <name>NADP(+)</name>
        <dbReference type="ChEBI" id="CHEBI:58349"/>
    </ligand>
</feature>
<dbReference type="Pfam" id="PF08501">
    <property type="entry name" value="Shikimate_dh_N"/>
    <property type="match status" value="1"/>
</dbReference>
<dbReference type="NCBIfam" id="NF001319">
    <property type="entry name" value="PRK00258.3-3"/>
    <property type="match status" value="1"/>
</dbReference>
<dbReference type="EMBL" id="LRFC01000002">
    <property type="protein sequence ID" value="KZE68454.1"/>
    <property type="molecule type" value="Genomic_DNA"/>
</dbReference>
<dbReference type="GO" id="GO:0005829">
    <property type="term" value="C:cytosol"/>
    <property type="evidence" value="ECO:0007669"/>
    <property type="project" value="TreeGrafter"/>
</dbReference>
<dbReference type="InterPro" id="IPR022893">
    <property type="entry name" value="Shikimate_DH_fam"/>
</dbReference>
<feature type="binding site" evidence="8">
    <location>
        <position position="247"/>
    </location>
    <ligand>
        <name>shikimate</name>
        <dbReference type="ChEBI" id="CHEBI:36208"/>
    </ligand>
</feature>
<dbReference type="InterPro" id="IPR006151">
    <property type="entry name" value="Shikm_DH/Glu-tRNA_Rdtase"/>
</dbReference>
<evidence type="ECO:0000256" key="8">
    <source>
        <dbReference type="HAMAP-Rule" id="MF_00222"/>
    </source>
</evidence>
<keyword evidence="13" id="KW-1185">Reference proteome</keyword>
<feature type="binding site" evidence="8">
    <location>
        <position position="101"/>
    </location>
    <ligand>
        <name>shikimate</name>
        <dbReference type="ChEBI" id="CHEBI:36208"/>
    </ligand>
</feature>
<feature type="binding site" evidence="8">
    <location>
        <position position="86"/>
    </location>
    <ligand>
        <name>shikimate</name>
        <dbReference type="ChEBI" id="CHEBI:36208"/>
    </ligand>
</feature>
<feature type="binding site" evidence="8">
    <location>
        <position position="240"/>
    </location>
    <ligand>
        <name>NADP(+)</name>
        <dbReference type="ChEBI" id="CHEBI:58349"/>
    </ligand>
</feature>
<dbReference type="GO" id="GO:0019632">
    <property type="term" value="P:shikimate metabolic process"/>
    <property type="evidence" value="ECO:0007669"/>
    <property type="project" value="InterPro"/>
</dbReference>
<feature type="binding site" evidence="8">
    <location>
        <position position="77"/>
    </location>
    <ligand>
        <name>NADP(+)</name>
        <dbReference type="ChEBI" id="CHEBI:58349"/>
    </ligand>
</feature>
<dbReference type="EC" id="1.1.1.25" evidence="2 8"/>
<dbReference type="GO" id="GO:0004764">
    <property type="term" value="F:shikimate 3-dehydrogenase (NADP+) activity"/>
    <property type="evidence" value="ECO:0007669"/>
    <property type="project" value="UniProtKB-UniRule"/>
</dbReference>
<feature type="active site" description="Proton acceptor" evidence="8">
    <location>
        <position position="65"/>
    </location>
</feature>
<evidence type="ECO:0000256" key="4">
    <source>
        <dbReference type="ARBA" id="ARBA00022857"/>
    </source>
</evidence>
<feature type="binding site" evidence="8">
    <location>
        <begin position="126"/>
        <end position="130"/>
    </location>
    <ligand>
        <name>NADP(+)</name>
        <dbReference type="ChEBI" id="CHEBI:58349"/>
    </ligand>
</feature>
<dbReference type="AlphaFoldDB" id="A0A165P0L1"/>
<comment type="pathway">
    <text evidence="1 8">Metabolic intermediate biosynthesis; chorismate biosynthesis; chorismate from D-erythrose 4-phosphate and phosphoenolpyruvate: step 4/7.</text>
</comment>
<dbReference type="InterPro" id="IPR041121">
    <property type="entry name" value="SDH_C"/>
</dbReference>
<dbReference type="Gene3D" id="3.40.50.720">
    <property type="entry name" value="NAD(P)-binding Rossmann-like Domain"/>
    <property type="match status" value="1"/>
</dbReference>
<comment type="caution">
    <text evidence="12">The sequence shown here is derived from an EMBL/GenBank/DDBJ whole genome shotgun (WGS) entry which is preliminary data.</text>
</comment>
<feature type="domain" description="SDH C-terminal" evidence="11">
    <location>
        <begin position="240"/>
        <end position="269"/>
    </location>
</feature>